<dbReference type="InterPro" id="IPR009057">
    <property type="entry name" value="Homeodomain-like_sf"/>
</dbReference>
<evidence type="ECO:0000313" key="3">
    <source>
        <dbReference type="Proteomes" id="UP000002037"/>
    </source>
</evidence>
<accession>C5M885</accession>
<dbReference type="PANTHER" id="PTHR46564">
    <property type="entry name" value="TRANSPOSASE"/>
    <property type="match status" value="1"/>
</dbReference>
<keyword evidence="3" id="KW-1185">Reference proteome</keyword>
<dbReference type="EMBL" id="GG692397">
    <property type="protein sequence ID" value="EER33789.1"/>
    <property type="molecule type" value="Genomic_DNA"/>
</dbReference>
<dbReference type="AlphaFoldDB" id="C5M885"/>
<dbReference type="InterPro" id="IPR038717">
    <property type="entry name" value="Tc1-like_DDE_dom"/>
</dbReference>
<sequence>MSSSHGRYSDIYVDNTHKLINSNNVNDDKVSECEISSLKECFDFSKYKKITSPVTHDIENVELTKLHDNSVGKQSTNSRGSYKNYSEYQKECFWQMVIEEGSSAYKAALSNNINLRTAYTWKKNWNRKIFEEQNGIFRTPKKRGRKPLLTDEHKEFLNDLVVEDVNFTLDSLSKRLRDTFDDVNASNSTIYNFATRVCNFSFINNTNSGARGKSVEVNEKRYEWANEHKDLDFNKNCAFIDETSFNVAGDVKISLIGAICAKGCIDLKFQVTTKTEYSKNNPIGDSRSRLTASDFHCFIESVVHQITTNKEFGSIKYLVLDNAVIHKGKNTRLLVENNGLELVFLPPYSPDLNAIEEFWPECKSIIKKSVLSKNKALTSTVKESVGKIPNESYDDFCKHAGDYAQHCLDK</sequence>
<dbReference type="STRING" id="294747.C5M885"/>
<dbReference type="OrthoDB" id="4011711at2759"/>
<evidence type="ECO:0000259" key="1">
    <source>
        <dbReference type="Pfam" id="PF13358"/>
    </source>
</evidence>
<proteinExistence type="predicted"/>
<dbReference type="Proteomes" id="UP000002037">
    <property type="component" value="Unassembled WGS sequence"/>
</dbReference>
<dbReference type="RefSeq" id="XP_002548310.1">
    <property type="nucleotide sequence ID" value="XM_002548264.1"/>
</dbReference>
<name>C5M885_CANTT</name>
<evidence type="ECO:0000313" key="2">
    <source>
        <dbReference type="EMBL" id="EER33789.1"/>
    </source>
</evidence>
<dbReference type="Gene3D" id="3.30.420.10">
    <property type="entry name" value="Ribonuclease H-like superfamily/Ribonuclease H"/>
    <property type="match status" value="1"/>
</dbReference>
<organism evidence="2 3">
    <name type="scientific">Candida tropicalis (strain ATCC MYA-3404 / T1)</name>
    <name type="common">Yeast</name>
    <dbReference type="NCBI Taxonomy" id="294747"/>
    <lineage>
        <taxon>Eukaryota</taxon>
        <taxon>Fungi</taxon>
        <taxon>Dikarya</taxon>
        <taxon>Ascomycota</taxon>
        <taxon>Saccharomycotina</taxon>
        <taxon>Pichiomycetes</taxon>
        <taxon>Debaryomycetaceae</taxon>
        <taxon>Candida/Lodderomyces clade</taxon>
        <taxon>Candida</taxon>
    </lineage>
</organism>
<dbReference type="InterPro" id="IPR036397">
    <property type="entry name" value="RNaseH_sf"/>
</dbReference>
<reference evidence="2 3" key="1">
    <citation type="journal article" date="2009" name="Nature">
        <title>Evolution of pathogenicity and sexual reproduction in eight Candida genomes.</title>
        <authorList>
            <person name="Butler G."/>
            <person name="Rasmussen M.D."/>
            <person name="Lin M.F."/>
            <person name="Santos M.A."/>
            <person name="Sakthikumar S."/>
            <person name="Munro C.A."/>
            <person name="Rheinbay E."/>
            <person name="Grabherr M."/>
            <person name="Forche A."/>
            <person name="Reedy J.L."/>
            <person name="Agrafioti I."/>
            <person name="Arnaud M.B."/>
            <person name="Bates S."/>
            <person name="Brown A.J."/>
            <person name="Brunke S."/>
            <person name="Costanzo M.C."/>
            <person name="Fitzpatrick D.A."/>
            <person name="de Groot P.W."/>
            <person name="Harris D."/>
            <person name="Hoyer L.L."/>
            <person name="Hube B."/>
            <person name="Klis F.M."/>
            <person name="Kodira C."/>
            <person name="Lennard N."/>
            <person name="Logue M.E."/>
            <person name="Martin R."/>
            <person name="Neiman A.M."/>
            <person name="Nikolaou E."/>
            <person name="Quail M.A."/>
            <person name="Quinn J."/>
            <person name="Santos M.C."/>
            <person name="Schmitzberger F.F."/>
            <person name="Sherlock G."/>
            <person name="Shah P."/>
            <person name="Silverstein K.A."/>
            <person name="Skrzypek M.S."/>
            <person name="Soll D."/>
            <person name="Staggs R."/>
            <person name="Stansfield I."/>
            <person name="Stumpf M.P."/>
            <person name="Sudbery P.E."/>
            <person name="Srikantha T."/>
            <person name="Zeng Q."/>
            <person name="Berman J."/>
            <person name="Berriman M."/>
            <person name="Heitman J."/>
            <person name="Gow N.A."/>
            <person name="Lorenz M.C."/>
            <person name="Birren B.W."/>
            <person name="Kellis M."/>
            <person name="Cuomo C.A."/>
        </authorList>
    </citation>
    <scope>NUCLEOTIDE SEQUENCE [LARGE SCALE GENOMIC DNA]</scope>
    <source>
        <strain evidence="3">ATCC MYA-3404 / T1</strain>
    </source>
</reference>
<dbReference type="KEGG" id="ctp:CTRG_02607"/>
<dbReference type="Pfam" id="PF13358">
    <property type="entry name" value="DDE_3"/>
    <property type="match status" value="1"/>
</dbReference>
<feature type="domain" description="Tc1-like transposase DDE" evidence="1">
    <location>
        <begin position="288"/>
        <end position="373"/>
    </location>
</feature>
<dbReference type="HOGENOM" id="CLU_048450_0_0_1"/>
<dbReference type="PANTHER" id="PTHR46564:SF1">
    <property type="entry name" value="TRANSPOSASE"/>
    <property type="match status" value="1"/>
</dbReference>
<dbReference type="GeneID" id="8297330"/>
<dbReference type="VEuPathDB" id="FungiDB:CTRG_02607"/>
<protein>
    <recommendedName>
        <fullName evidence="1">Tc1-like transposase DDE domain-containing protein</fullName>
    </recommendedName>
</protein>
<dbReference type="eggNOG" id="ENOG502S808">
    <property type="taxonomic scope" value="Eukaryota"/>
</dbReference>
<dbReference type="GO" id="GO:0003676">
    <property type="term" value="F:nucleic acid binding"/>
    <property type="evidence" value="ECO:0007669"/>
    <property type="project" value="InterPro"/>
</dbReference>
<dbReference type="SUPFAM" id="SSF46689">
    <property type="entry name" value="Homeodomain-like"/>
    <property type="match status" value="1"/>
</dbReference>
<gene>
    <name evidence="2" type="ORF">CTRG_02607</name>
</gene>